<dbReference type="GO" id="GO:0042761">
    <property type="term" value="P:very long-chain fatty acid biosynthetic process"/>
    <property type="evidence" value="ECO:0007669"/>
    <property type="project" value="TreeGrafter"/>
</dbReference>
<keyword evidence="11" id="KW-0275">Fatty acid biosynthesis</keyword>
<gene>
    <name evidence="15" type="ORF">N0F65_010892</name>
</gene>
<sequence length="225" mass="25009">MANPALNAYLLAYNAASAAGWAFVMYVTVTTVMASREAGLDWTAGSTATWDAVAQPLKIVQTMAVMEIVHAALGLVRSPLVSTFMQVGSRLWLVWAINVLCHPSRSQFGFPLMVFSWALVEVPRYSFYALNLYNMVPSFLFFLRYHLFMVLYPSGVLGETLCMISSLGFLSTGAYSIQMPNAHNISISLYVVVILMIIVYIPGLPVMYGHMLTQRHRAYSKKKTA</sequence>
<keyword evidence="7" id="KW-0276">Fatty acid metabolism</keyword>
<keyword evidence="6 14" id="KW-0812">Transmembrane</keyword>
<evidence type="ECO:0000313" key="15">
    <source>
        <dbReference type="EMBL" id="DAZ93268.1"/>
    </source>
</evidence>
<evidence type="ECO:0000256" key="10">
    <source>
        <dbReference type="ARBA" id="ARBA00023136"/>
    </source>
</evidence>
<reference evidence="15" key="1">
    <citation type="submission" date="2022-11" db="EMBL/GenBank/DDBJ databases">
        <authorList>
            <person name="Morgan W.R."/>
            <person name="Tartar A."/>
        </authorList>
    </citation>
    <scope>NUCLEOTIDE SEQUENCE</scope>
    <source>
        <strain evidence="15">ARSEF 373</strain>
    </source>
</reference>
<evidence type="ECO:0000256" key="7">
    <source>
        <dbReference type="ARBA" id="ARBA00022832"/>
    </source>
</evidence>
<dbReference type="GO" id="GO:0030497">
    <property type="term" value="P:fatty acid elongation"/>
    <property type="evidence" value="ECO:0007669"/>
    <property type="project" value="TreeGrafter"/>
</dbReference>
<name>A0AAV2YJ26_9STRA</name>
<keyword evidence="12" id="KW-0456">Lyase</keyword>
<keyword evidence="10 14" id="KW-0472">Membrane</keyword>
<comment type="catalytic activity">
    <reaction evidence="13">
        <text>a very-long-chain (3R)-3-hydroxyacyl-CoA = a very-long-chain (2E)-enoyl-CoA + H2O</text>
        <dbReference type="Rhea" id="RHEA:45812"/>
        <dbReference type="ChEBI" id="CHEBI:15377"/>
        <dbReference type="ChEBI" id="CHEBI:83728"/>
        <dbReference type="ChEBI" id="CHEBI:85440"/>
        <dbReference type="EC" id="4.2.1.134"/>
    </reaction>
</comment>
<evidence type="ECO:0000256" key="11">
    <source>
        <dbReference type="ARBA" id="ARBA00023160"/>
    </source>
</evidence>
<evidence type="ECO:0000256" key="8">
    <source>
        <dbReference type="ARBA" id="ARBA00022989"/>
    </source>
</evidence>
<proteinExistence type="inferred from homology"/>
<protein>
    <recommendedName>
        <fullName evidence="4">very-long-chain (3R)-3-hydroxyacyl-CoA dehydratase</fullName>
        <ecNumber evidence="4">4.2.1.134</ecNumber>
    </recommendedName>
</protein>
<accession>A0AAV2YJ26</accession>
<dbReference type="Proteomes" id="UP001146120">
    <property type="component" value="Unassembled WGS sequence"/>
</dbReference>
<keyword evidence="8 14" id="KW-1133">Transmembrane helix</keyword>
<evidence type="ECO:0000256" key="9">
    <source>
        <dbReference type="ARBA" id="ARBA00023098"/>
    </source>
</evidence>
<dbReference type="EC" id="4.2.1.134" evidence="4"/>
<reference evidence="15" key="2">
    <citation type="journal article" date="2023" name="Microbiol Resour">
        <title>Decontamination and Annotation of the Draft Genome Sequence of the Oomycete Lagenidium giganteum ARSEF 373.</title>
        <authorList>
            <person name="Morgan W.R."/>
            <person name="Tartar A."/>
        </authorList>
    </citation>
    <scope>NUCLEOTIDE SEQUENCE</scope>
    <source>
        <strain evidence="15">ARSEF 373</strain>
    </source>
</reference>
<evidence type="ECO:0000256" key="4">
    <source>
        <dbReference type="ARBA" id="ARBA00013122"/>
    </source>
</evidence>
<evidence type="ECO:0000256" key="2">
    <source>
        <dbReference type="ARBA" id="ARBA00005194"/>
    </source>
</evidence>
<evidence type="ECO:0000256" key="12">
    <source>
        <dbReference type="ARBA" id="ARBA00023239"/>
    </source>
</evidence>
<evidence type="ECO:0000256" key="6">
    <source>
        <dbReference type="ARBA" id="ARBA00022692"/>
    </source>
</evidence>
<evidence type="ECO:0000256" key="3">
    <source>
        <dbReference type="ARBA" id="ARBA00007811"/>
    </source>
</evidence>
<comment type="similarity">
    <text evidence="3">Belongs to the very long-chain fatty acids dehydratase HACD family.</text>
</comment>
<comment type="caution">
    <text evidence="15">The sequence shown here is derived from an EMBL/GenBank/DDBJ whole genome shotgun (WGS) entry which is preliminary data.</text>
</comment>
<keyword evidence="16" id="KW-1185">Reference proteome</keyword>
<comment type="subcellular location">
    <subcellularLocation>
        <location evidence="1">Membrane</location>
        <topology evidence="1">Multi-pass membrane protein</topology>
    </subcellularLocation>
</comment>
<dbReference type="GO" id="GO:0005789">
    <property type="term" value="C:endoplasmic reticulum membrane"/>
    <property type="evidence" value="ECO:0007669"/>
    <property type="project" value="TreeGrafter"/>
</dbReference>
<evidence type="ECO:0000256" key="13">
    <source>
        <dbReference type="ARBA" id="ARBA00036671"/>
    </source>
</evidence>
<dbReference type="Pfam" id="PF04387">
    <property type="entry name" value="PTPLA"/>
    <property type="match status" value="1"/>
</dbReference>
<feature type="transmembrane region" description="Helical" evidence="14">
    <location>
        <begin position="187"/>
        <end position="208"/>
    </location>
</feature>
<keyword evidence="9" id="KW-0443">Lipid metabolism</keyword>
<dbReference type="GO" id="GO:0030148">
    <property type="term" value="P:sphingolipid biosynthetic process"/>
    <property type="evidence" value="ECO:0007669"/>
    <property type="project" value="TreeGrafter"/>
</dbReference>
<dbReference type="GO" id="GO:0102158">
    <property type="term" value="F:very-long-chain (3R)-3-hydroxyacyl-CoA dehydratase activity"/>
    <property type="evidence" value="ECO:0007669"/>
    <property type="project" value="UniProtKB-EC"/>
</dbReference>
<evidence type="ECO:0000256" key="14">
    <source>
        <dbReference type="SAM" id="Phobius"/>
    </source>
</evidence>
<keyword evidence="5" id="KW-0444">Lipid biosynthesis</keyword>
<dbReference type="AlphaFoldDB" id="A0AAV2YJ26"/>
<evidence type="ECO:0000256" key="1">
    <source>
        <dbReference type="ARBA" id="ARBA00004141"/>
    </source>
</evidence>
<evidence type="ECO:0000313" key="16">
    <source>
        <dbReference type="Proteomes" id="UP001146120"/>
    </source>
</evidence>
<feature type="transmembrane region" description="Helical" evidence="14">
    <location>
        <begin position="125"/>
        <end position="143"/>
    </location>
</feature>
<feature type="transmembrane region" description="Helical" evidence="14">
    <location>
        <begin position="6"/>
        <end position="27"/>
    </location>
</feature>
<dbReference type="InterPro" id="IPR007482">
    <property type="entry name" value="Tyr_Pase-like_PTPLA"/>
</dbReference>
<comment type="pathway">
    <text evidence="2">Lipid metabolism; fatty acid biosynthesis.</text>
</comment>
<organism evidence="15 16">
    <name type="scientific">Lagenidium giganteum</name>
    <dbReference type="NCBI Taxonomy" id="4803"/>
    <lineage>
        <taxon>Eukaryota</taxon>
        <taxon>Sar</taxon>
        <taxon>Stramenopiles</taxon>
        <taxon>Oomycota</taxon>
        <taxon>Peronosporomycetes</taxon>
        <taxon>Pythiales</taxon>
        <taxon>Pythiaceae</taxon>
    </lineage>
</organism>
<dbReference type="PANTHER" id="PTHR11035:SF3">
    <property type="entry name" value="VERY-LONG-CHAIN (3R)-3-HYDROXYACYL-COA DEHYDRATASE"/>
    <property type="match status" value="1"/>
</dbReference>
<dbReference type="PANTHER" id="PTHR11035">
    <property type="entry name" value="VERY-LONG-CHAIN (3R)-3-HYDROXYACYL-COA DEHYDRATASE"/>
    <property type="match status" value="1"/>
</dbReference>
<feature type="transmembrane region" description="Helical" evidence="14">
    <location>
        <begin position="150"/>
        <end position="175"/>
    </location>
</feature>
<dbReference type="EMBL" id="DAKRPA010000329">
    <property type="protein sequence ID" value="DAZ93268.1"/>
    <property type="molecule type" value="Genomic_DNA"/>
</dbReference>
<evidence type="ECO:0000256" key="5">
    <source>
        <dbReference type="ARBA" id="ARBA00022516"/>
    </source>
</evidence>